<evidence type="ECO:0000313" key="1">
    <source>
        <dbReference type="EMBL" id="MBC2601122.1"/>
    </source>
</evidence>
<evidence type="ECO:0008006" key="3">
    <source>
        <dbReference type="Google" id="ProtNLM"/>
    </source>
</evidence>
<comment type="caution">
    <text evidence="1">The sequence shown here is derived from an EMBL/GenBank/DDBJ whole genome shotgun (WGS) entry which is preliminary data.</text>
</comment>
<organism evidence="1 2">
    <name type="scientific">Puniceicoccus vermicola</name>
    <dbReference type="NCBI Taxonomy" id="388746"/>
    <lineage>
        <taxon>Bacteria</taxon>
        <taxon>Pseudomonadati</taxon>
        <taxon>Verrucomicrobiota</taxon>
        <taxon>Opitutia</taxon>
        <taxon>Puniceicoccales</taxon>
        <taxon>Puniceicoccaceae</taxon>
        <taxon>Puniceicoccus</taxon>
    </lineage>
</organism>
<accession>A0A7X1AWA1</accession>
<evidence type="ECO:0000313" key="2">
    <source>
        <dbReference type="Proteomes" id="UP000525652"/>
    </source>
</evidence>
<protein>
    <recommendedName>
        <fullName evidence="3">DUF1795 domain-containing protein</fullName>
    </recommendedName>
</protein>
<proteinExistence type="predicted"/>
<reference evidence="1 2" key="1">
    <citation type="submission" date="2020-07" db="EMBL/GenBank/DDBJ databases">
        <authorList>
            <person name="Feng X."/>
        </authorList>
    </citation>
    <scope>NUCLEOTIDE SEQUENCE [LARGE SCALE GENOMIC DNA]</scope>
    <source>
        <strain evidence="1 2">JCM14086</strain>
    </source>
</reference>
<dbReference type="Proteomes" id="UP000525652">
    <property type="component" value="Unassembled WGS sequence"/>
</dbReference>
<keyword evidence="2" id="KW-1185">Reference proteome</keyword>
<name>A0A7X1AWA1_9BACT</name>
<dbReference type="RefSeq" id="WP_185691847.1">
    <property type="nucleotide sequence ID" value="NZ_JACHVA010000046.1"/>
</dbReference>
<dbReference type="EMBL" id="JACHVA010000046">
    <property type="protein sequence ID" value="MBC2601122.1"/>
    <property type="molecule type" value="Genomic_DNA"/>
</dbReference>
<gene>
    <name evidence="1" type="ORF">H5P30_04930</name>
</gene>
<sequence length="218" mass="24423">MTHSRSIRASFQRQKPAAQKFLLCVILCLCGCEPLKLSEDLVLDRSFDPEGPMEQIISPSGAISINAPSDWRTIKSSRYVFNPSSGVRKELAMGSYQRDIFIAIYSSKIGPLDRNNPNITRAPEVTLSEIAEYSASRIPQKLENSYVERGPIQTTINGWPAIQYVIRFSENGIDSVGLFTVLKHYEVVYTLLSGCPSDELETSKEELLAVTRSFRVLQ</sequence>
<dbReference type="AlphaFoldDB" id="A0A7X1AWA1"/>
<dbReference type="Gene3D" id="3.40.1000.10">
    <property type="entry name" value="Mog1/PsbP, alpha/beta/alpha sandwich"/>
    <property type="match status" value="1"/>
</dbReference>